<dbReference type="EMBL" id="JAPDGR010000857">
    <property type="protein sequence ID" value="KAJ2987022.1"/>
    <property type="molecule type" value="Genomic_DNA"/>
</dbReference>
<comment type="caution">
    <text evidence="1">The sequence shown here is derived from an EMBL/GenBank/DDBJ whole genome shotgun (WGS) entry which is preliminary data.</text>
</comment>
<accession>A0ACC1P7T3</accession>
<reference evidence="1" key="1">
    <citation type="submission" date="2022-10" db="EMBL/GenBank/DDBJ databases">
        <title>Genome Sequence of Xylaria curta.</title>
        <authorList>
            <person name="Buettner E."/>
        </authorList>
    </citation>
    <scope>NUCLEOTIDE SEQUENCE</scope>
    <source>
        <strain evidence="1">Babe10</strain>
    </source>
</reference>
<dbReference type="Proteomes" id="UP001143856">
    <property type="component" value="Unassembled WGS sequence"/>
</dbReference>
<evidence type="ECO:0000313" key="1">
    <source>
        <dbReference type="EMBL" id="KAJ2987022.1"/>
    </source>
</evidence>
<organism evidence="1 2">
    <name type="scientific">Xylaria curta</name>
    <dbReference type="NCBI Taxonomy" id="42375"/>
    <lineage>
        <taxon>Eukaryota</taxon>
        <taxon>Fungi</taxon>
        <taxon>Dikarya</taxon>
        <taxon>Ascomycota</taxon>
        <taxon>Pezizomycotina</taxon>
        <taxon>Sordariomycetes</taxon>
        <taxon>Xylariomycetidae</taxon>
        <taxon>Xylariales</taxon>
        <taxon>Xylariaceae</taxon>
        <taxon>Xylaria</taxon>
    </lineage>
</organism>
<proteinExistence type="predicted"/>
<protein>
    <submittedName>
        <fullName evidence="1">Uncharacterized protein</fullName>
    </submittedName>
</protein>
<keyword evidence="2" id="KW-1185">Reference proteome</keyword>
<name>A0ACC1P7T3_9PEZI</name>
<evidence type="ECO:0000313" key="2">
    <source>
        <dbReference type="Proteomes" id="UP001143856"/>
    </source>
</evidence>
<gene>
    <name evidence="1" type="ORF">NUW58_g4737</name>
</gene>
<sequence length="373" mass="41019">MEVNDSEDTTVAFPGYTLRPLQQPQPPQMHLPPTQHQLLVAQHSTPPRQYTTVGSVYNPQPHPRQPPVRRGRTIKSLYPYKSESPAGPSQVQYTPLQQNSDRAVSPARLYSRSPPSTLTVTNQTRRVLQKFGVAIPTVHAAGELPGRARHADDEVANSIEVLANPTVEDGSTMFANMRAESEDESDGANTKPISAMNFNSLTNLASYPNPMQRAAQKVLASHRPLPTPAIGSHVSEDQSFHCDGETDPLVPLVEDSGFMSALPRVRGAPAPFRRKRSFLMCDAYAKYLGTCSRALFHVSRSRAWPGSWGPFSTRMKQPQNNSFSRNFGAFRLLGKKGAARCMLHSVLSAALPSLQTPKHPNLDDTVAPKIRSK</sequence>